<dbReference type="RefSeq" id="WP_055474133.1">
    <property type="nucleotide sequence ID" value="NZ_JBIRWE010000004.1"/>
</dbReference>
<dbReference type="SMART" id="SM01260">
    <property type="entry name" value="LANC_like"/>
    <property type="match status" value="1"/>
</dbReference>
<sequence length="448" mass="48002">MTEQTTDSVLSRKQAGQIVAEVAEQLSDPDSVAAAASTPGNLDRYLGRPAPVHPWAPLTLAEGHPGVALLYAELARTEPGHRIALHSHLAKAARHLSTPHHSGLFTGAASLAFAARLGRRHSDDYARLLDRIDERVTASLRSHLADEEARLNAGAAGVRMSAYDTIAGVSGIGRYLLLRHPRHRDGLLALLSYLVRLTHPITVHGHTVPGWWVPTRPDTGADHRFDRGHFNLGLAHGICGPLALLALGREAGITVPGQDEAMARIVDHLLATRIAGGGWPRAVGFDELVDNTGTPHANAPKAAWCYGTPGAARALYLAGRALSRDDWQHIATQALVDALTARPSQITDSSLCHGWAGLLHIAWRMAHDSADRRLTDLLPQLVAPLLTAYDSALPFGFAYTHPYLPSDQQIAPHRPSFLEGAAGIALALHTYATDGRTPPAWDAALLLA</sequence>
<name>A0ABW7US17_9ACTN</name>
<keyword evidence="2" id="KW-1185">Reference proteome</keyword>
<evidence type="ECO:0000313" key="2">
    <source>
        <dbReference type="Proteomes" id="UP001611548"/>
    </source>
</evidence>
<dbReference type="Proteomes" id="UP001611548">
    <property type="component" value="Unassembled WGS sequence"/>
</dbReference>
<comment type="caution">
    <text evidence="1">The sequence shown here is derived from an EMBL/GenBank/DDBJ whole genome shotgun (WGS) entry which is preliminary data.</text>
</comment>
<protein>
    <submittedName>
        <fullName evidence="1">Lanthionine synthetase C family protein</fullName>
    </submittedName>
</protein>
<dbReference type="CDD" id="cd04793">
    <property type="entry name" value="LanC"/>
    <property type="match status" value="1"/>
</dbReference>
<dbReference type="PRINTS" id="PR01955">
    <property type="entry name" value="LANCFRANKIA"/>
</dbReference>
<dbReference type="EMBL" id="JBIRWE010000004">
    <property type="protein sequence ID" value="MFI1964651.1"/>
    <property type="molecule type" value="Genomic_DNA"/>
</dbReference>
<reference evidence="1 2" key="1">
    <citation type="submission" date="2024-10" db="EMBL/GenBank/DDBJ databases">
        <title>The Natural Products Discovery Center: Release of the First 8490 Sequenced Strains for Exploring Actinobacteria Biosynthetic Diversity.</title>
        <authorList>
            <person name="Kalkreuter E."/>
            <person name="Kautsar S.A."/>
            <person name="Yang D."/>
            <person name="Bader C.D."/>
            <person name="Teijaro C.N."/>
            <person name="Fluegel L."/>
            <person name="Davis C.M."/>
            <person name="Simpson J.R."/>
            <person name="Lauterbach L."/>
            <person name="Steele A.D."/>
            <person name="Gui C."/>
            <person name="Meng S."/>
            <person name="Li G."/>
            <person name="Viehrig K."/>
            <person name="Ye F."/>
            <person name="Su P."/>
            <person name="Kiefer A.F."/>
            <person name="Nichols A."/>
            <person name="Cepeda A.J."/>
            <person name="Yan W."/>
            <person name="Fan B."/>
            <person name="Jiang Y."/>
            <person name="Adhikari A."/>
            <person name="Zheng C.-J."/>
            <person name="Schuster L."/>
            <person name="Cowan T.M."/>
            <person name="Smanski M.J."/>
            <person name="Chevrette M.G."/>
            <person name="De Carvalho L.P.S."/>
            <person name="Shen B."/>
        </authorList>
    </citation>
    <scope>NUCLEOTIDE SEQUENCE [LARGE SCALE GENOMIC DNA]</scope>
    <source>
        <strain evidence="1 2">NPDC020327</strain>
    </source>
</reference>
<evidence type="ECO:0000313" key="1">
    <source>
        <dbReference type="EMBL" id="MFI1964651.1"/>
    </source>
</evidence>
<accession>A0ABW7US17</accession>
<gene>
    <name evidence="1" type="ORF">ACH429_11115</name>
</gene>
<dbReference type="InterPro" id="IPR007822">
    <property type="entry name" value="LANC-like"/>
</dbReference>
<dbReference type="Gene3D" id="1.50.10.20">
    <property type="match status" value="1"/>
</dbReference>
<dbReference type="Pfam" id="PF05147">
    <property type="entry name" value="LANC_like"/>
    <property type="match status" value="1"/>
</dbReference>
<proteinExistence type="predicted"/>
<dbReference type="InterPro" id="IPR033889">
    <property type="entry name" value="LanC"/>
</dbReference>
<organism evidence="1 2">
    <name type="scientific">Streptomyces pathocidini</name>
    <dbReference type="NCBI Taxonomy" id="1650571"/>
    <lineage>
        <taxon>Bacteria</taxon>
        <taxon>Bacillati</taxon>
        <taxon>Actinomycetota</taxon>
        <taxon>Actinomycetes</taxon>
        <taxon>Kitasatosporales</taxon>
        <taxon>Streptomycetaceae</taxon>
        <taxon>Streptomyces</taxon>
    </lineage>
</organism>
<dbReference type="SUPFAM" id="SSF158745">
    <property type="entry name" value="LanC-like"/>
    <property type="match status" value="1"/>
</dbReference>
<dbReference type="PRINTS" id="PR01950">
    <property type="entry name" value="LANCSUPER"/>
</dbReference>